<evidence type="ECO:0000259" key="3">
    <source>
        <dbReference type="Pfam" id="PF05368"/>
    </source>
</evidence>
<protein>
    <recommendedName>
        <fullName evidence="3">NmrA-like domain-containing protein</fullName>
    </recommendedName>
</protein>
<dbReference type="InterPro" id="IPR051164">
    <property type="entry name" value="NmrA-like_oxidored"/>
</dbReference>
<dbReference type="Proteomes" id="UP000532311">
    <property type="component" value="Unassembled WGS sequence"/>
</dbReference>
<dbReference type="InterPro" id="IPR008030">
    <property type="entry name" value="NmrA-like"/>
</dbReference>
<evidence type="ECO:0000313" key="5">
    <source>
        <dbReference type="Proteomes" id="UP000532311"/>
    </source>
</evidence>
<dbReference type="InterPro" id="IPR036291">
    <property type="entry name" value="NAD(P)-bd_dom_sf"/>
</dbReference>
<keyword evidence="2" id="KW-0521">NADP</keyword>
<accession>A0A8H5YLI9</accession>
<dbReference type="Gene3D" id="3.40.50.720">
    <property type="entry name" value="NAD(P)-binding Rossmann-like Domain"/>
    <property type="match status" value="1"/>
</dbReference>
<dbReference type="Pfam" id="PF05368">
    <property type="entry name" value="NmrA"/>
    <property type="match status" value="1"/>
</dbReference>
<gene>
    <name evidence="4" type="ORF">FGLOB1_3923</name>
</gene>
<evidence type="ECO:0000313" key="4">
    <source>
        <dbReference type="EMBL" id="KAF5713496.1"/>
    </source>
</evidence>
<dbReference type="AlphaFoldDB" id="A0A8H5YLI9"/>
<name>A0A8H5YLI9_9HYPO</name>
<dbReference type="SUPFAM" id="SSF51735">
    <property type="entry name" value="NAD(P)-binding Rossmann-fold domains"/>
    <property type="match status" value="1"/>
</dbReference>
<dbReference type="Gene3D" id="3.90.25.10">
    <property type="entry name" value="UDP-galactose 4-epimerase, domain 1"/>
    <property type="match status" value="1"/>
</dbReference>
<dbReference type="EMBL" id="JAAQPF010000146">
    <property type="protein sequence ID" value="KAF5713496.1"/>
    <property type="molecule type" value="Genomic_DNA"/>
</dbReference>
<dbReference type="CDD" id="cd05251">
    <property type="entry name" value="NmrA_like_SDR_a"/>
    <property type="match status" value="1"/>
</dbReference>
<evidence type="ECO:0000256" key="1">
    <source>
        <dbReference type="ARBA" id="ARBA00006328"/>
    </source>
</evidence>
<dbReference type="PANTHER" id="PTHR42748">
    <property type="entry name" value="NITROGEN METABOLITE REPRESSION PROTEIN NMRA FAMILY MEMBER"/>
    <property type="match status" value="1"/>
</dbReference>
<keyword evidence="5" id="KW-1185">Reference proteome</keyword>
<comment type="caution">
    <text evidence="4">The sequence shown here is derived from an EMBL/GenBank/DDBJ whole genome shotgun (WGS) entry which is preliminary data.</text>
</comment>
<sequence length="336" mass="36434">MSSPKLITVFGAIGSQGGSVVQSLLQNKSQSFRIRGITRNPESEKAKALAEHGVEVVKADGLVKGEVIEAFRGSWGVFANTNSDDPSMNQEDGPTELDIGKSLVDAAAEAGVRHFVYSGMASASETTGGAVPNKAFDMKHAVGEYAKSRGFETVNVVSPGWYLENHLVEEFAPALGGFPFTSDEESYLTLRVPRWGGNEEIPFISIGDDYGDLVHGIFLDPKKHNGRLVQGISASETTEKLVSEFEKANGLSVTGKKARFVPIEDWKTMETYGDQSFETVKYMFGFCQYSGGLYYGVPNDMIPATELKAKAAEAKGQSGDAKLMTLEGFWEKYFAS</sequence>
<comment type="similarity">
    <text evidence="1">Belongs to the NmrA-type oxidoreductase family.</text>
</comment>
<reference evidence="4 5" key="1">
    <citation type="submission" date="2020-05" db="EMBL/GenBank/DDBJ databases">
        <title>Identification and distribution of gene clusters putatively required for synthesis of sphingolipid metabolism inhibitors in phylogenetically diverse species of the filamentous fungus Fusarium.</title>
        <authorList>
            <person name="Kim H.-S."/>
            <person name="Busman M."/>
            <person name="Brown D.W."/>
            <person name="Divon H."/>
            <person name="Uhlig S."/>
            <person name="Proctor R.H."/>
        </authorList>
    </citation>
    <scope>NUCLEOTIDE SEQUENCE [LARGE SCALE GENOMIC DNA]</scope>
    <source>
        <strain evidence="4 5">NRRL 26131</strain>
    </source>
</reference>
<dbReference type="PANTHER" id="PTHR42748:SF7">
    <property type="entry name" value="NMRA LIKE REDOX SENSOR 1-RELATED"/>
    <property type="match status" value="1"/>
</dbReference>
<organism evidence="4 5">
    <name type="scientific">Fusarium globosum</name>
    <dbReference type="NCBI Taxonomy" id="78864"/>
    <lineage>
        <taxon>Eukaryota</taxon>
        <taxon>Fungi</taxon>
        <taxon>Dikarya</taxon>
        <taxon>Ascomycota</taxon>
        <taxon>Pezizomycotina</taxon>
        <taxon>Sordariomycetes</taxon>
        <taxon>Hypocreomycetidae</taxon>
        <taxon>Hypocreales</taxon>
        <taxon>Nectriaceae</taxon>
        <taxon>Fusarium</taxon>
        <taxon>Fusarium fujikuroi species complex</taxon>
    </lineage>
</organism>
<feature type="domain" description="NmrA-like" evidence="3">
    <location>
        <begin position="5"/>
        <end position="289"/>
    </location>
</feature>
<evidence type="ECO:0000256" key="2">
    <source>
        <dbReference type="ARBA" id="ARBA00022857"/>
    </source>
</evidence>
<dbReference type="GO" id="GO:0005634">
    <property type="term" value="C:nucleus"/>
    <property type="evidence" value="ECO:0007669"/>
    <property type="project" value="TreeGrafter"/>
</dbReference>
<proteinExistence type="inferred from homology"/>